<dbReference type="Gene3D" id="1.20.1250.20">
    <property type="entry name" value="MFS general substrate transporter like domains"/>
    <property type="match status" value="1"/>
</dbReference>
<keyword evidence="8" id="KW-1185">Reference proteome</keyword>
<dbReference type="InterPro" id="IPR036259">
    <property type="entry name" value="MFS_trans_sf"/>
</dbReference>
<dbReference type="Pfam" id="PF07690">
    <property type="entry name" value="MFS_1"/>
    <property type="match status" value="1"/>
</dbReference>
<accession>A0AAE3GAE8</accession>
<dbReference type="InterPro" id="IPR020846">
    <property type="entry name" value="MFS_dom"/>
</dbReference>
<proteinExistence type="predicted"/>
<evidence type="ECO:0000256" key="5">
    <source>
        <dbReference type="SAM" id="Phobius"/>
    </source>
</evidence>
<organism evidence="7 8">
    <name type="scientific">Goodfellowiella coeruleoviolacea</name>
    <dbReference type="NCBI Taxonomy" id="334858"/>
    <lineage>
        <taxon>Bacteria</taxon>
        <taxon>Bacillati</taxon>
        <taxon>Actinomycetota</taxon>
        <taxon>Actinomycetes</taxon>
        <taxon>Pseudonocardiales</taxon>
        <taxon>Pseudonocardiaceae</taxon>
        <taxon>Goodfellowiella</taxon>
    </lineage>
</organism>
<dbReference type="GO" id="GO:0022857">
    <property type="term" value="F:transmembrane transporter activity"/>
    <property type="evidence" value="ECO:0007669"/>
    <property type="project" value="InterPro"/>
</dbReference>
<reference evidence="7" key="1">
    <citation type="submission" date="2022-06" db="EMBL/GenBank/DDBJ databases">
        <title>Genomic Encyclopedia of Archaeal and Bacterial Type Strains, Phase II (KMG-II): from individual species to whole genera.</title>
        <authorList>
            <person name="Goeker M."/>
        </authorList>
    </citation>
    <scope>NUCLEOTIDE SEQUENCE</scope>
    <source>
        <strain evidence="7">DSM 43935</strain>
    </source>
</reference>
<feature type="domain" description="Major facilitator superfamily (MFS) profile" evidence="6">
    <location>
        <begin position="17"/>
        <end position="460"/>
    </location>
</feature>
<keyword evidence="2 5" id="KW-0812">Transmembrane</keyword>
<dbReference type="PROSITE" id="PS51257">
    <property type="entry name" value="PROKAR_LIPOPROTEIN"/>
    <property type="match status" value="1"/>
</dbReference>
<evidence type="ECO:0000256" key="4">
    <source>
        <dbReference type="ARBA" id="ARBA00023136"/>
    </source>
</evidence>
<feature type="transmembrane region" description="Helical" evidence="5">
    <location>
        <begin position="169"/>
        <end position="191"/>
    </location>
</feature>
<dbReference type="PANTHER" id="PTHR42718:SF48">
    <property type="entry name" value="CONSERVED TWO-DOMAIN MEMBRANE PROTEIN-RELATED"/>
    <property type="match status" value="1"/>
</dbReference>
<dbReference type="PANTHER" id="PTHR42718">
    <property type="entry name" value="MAJOR FACILITATOR SUPERFAMILY MULTIDRUG TRANSPORTER MFSC"/>
    <property type="match status" value="1"/>
</dbReference>
<dbReference type="CDD" id="cd17321">
    <property type="entry name" value="MFS_MMR_MDR_like"/>
    <property type="match status" value="1"/>
</dbReference>
<feature type="transmembrane region" description="Helical" evidence="5">
    <location>
        <begin position="85"/>
        <end position="102"/>
    </location>
</feature>
<dbReference type="AlphaFoldDB" id="A0AAE3GAE8"/>
<feature type="transmembrane region" description="Helical" evidence="5">
    <location>
        <begin position="53"/>
        <end position="73"/>
    </location>
</feature>
<evidence type="ECO:0000259" key="6">
    <source>
        <dbReference type="PROSITE" id="PS50850"/>
    </source>
</evidence>
<keyword evidence="4 5" id="KW-0472">Membrane</keyword>
<dbReference type="PROSITE" id="PS50850">
    <property type="entry name" value="MFS"/>
    <property type="match status" value="1"/>
</dbReference>
<evidence type="ECO:0000313" key="7">
    <source>
        <dbReference type="EMBL" id="MCP2164656.1"/>
    </source>
</evidence>
<dbReference type="SUPFAM" id="SSF103473">
    <property type="entry name" value="MFS general substrate transporter"/>
    <property type="match status" value="1"/>
</dbReference>
<keyword evidence="3 5" id="KW-1133">Transmembrane helix</keyword>
<evidence type="ECO:0000256" key="2">
    <source>
        <dbReference type="ARBA" id="ARBA00022692"/>
    </source>
</evidence>
<evidence type="ECO:0000256" key="3">
    <source>
        <dbReference type="ARBA" id="ARBA00022989"/>
    </source>
</evidence>
<feature type="transmembrane region" description="Helical" evidence="5">
    <location>
        <begin position="331"/>
        <end position="353"/>
    </location>
</feature>
<comment type="caution">
    <text evidence="7">The sequence shown here is derived from an EMBL/GenBank/DDBJ whole genome shotgun (WGS) entry which is preliminary data.</text>
</comment>
<feature type="transmembrane region" description="Helical" evidence="5">
    <location>
        <begin position="268"/>
        <end position="287"/>
    </location>
</feature>
<feature type="transmembrane region" description="Helical" evidence="5">
    <location>
        <begin position="475"/>
        <end position="494"/>
    </location>
</feature>
<name>A0AAE3GAE8_9PSEU</name>
<evidence type="ECO:0000256" key="1">
    <source>
        <dbReference type="ARBA" id="ARBA00004651"/>
    </source>
</evidence>
<comment type="subcellular location">
    <subcellularLocation>
        <location evidence="1">Cell membrane</location>
        <topology evidence="1">Multi-pass membrane protein</topology>
    </subcellularLocation>
</comment>
<dbReference type="InterPro" id="IPR011701">
    <property type="entry name" value="MFS"/>
</dbReference>
<feature type="transmembrane region" description="Helical" evidence="5">
    <location>
        <begin position="359"/>
        <end position="385"/>
    </location>
</feature>
<dbReference type="Proteomes" id="UP001206128">
    <property type="component" value="Unassembled WGS sequence"/>
</dbReference>
<feature type="transmembrane region" description="Helical" evidence="5">
    <location>
        <begin position="203"/>
        <end position="221"/>
    </location>
</feature>
<feature type="transmembrane region" description="Helical" evidence="5">
    <location>
        <begin position="227"/>
        <end position="247"/>
    </location>
</feature>
<feature type="transmembrane region" description="Helical" evidence="5">
    <location>
        <begin position="142"/>
        <end position="163"/>
    </location>
</feature>
<feature type="transmembrane region" description="Helical" evidence="5">
    <location>
        <begin position="15"/>
        <end position="41"/>
    </location>
</feature>
<dbReference type="EMBL" id="JAMTCK010000003">
    <property type="protein sequence ID" value="MCP2164656.1"/>
    <property type="molecule type" value="Genomic_DNA"/>
</dbReference>
<protein>
    <submittedName>
        <fullName evidence="7">Drug resistance transporter, EmrB/QacA subfamily</fullName>
    </submittedName>
</protein>
<dbReference type="Gene3D" id="1.20.1720.10">
    <property type="entry name" value="Multidrug resistance protein D"/>
    <property type="match status" value="1"/>
</dbReference>
<dbReference type="GO" id="GO:0005886">
    <property type="term" value="C:plasma membrane"/>
    <property type="evidence" value="ECO:0007669"/>
    <property type="project" value="UniProtKB-SubCell"/>
</dbReference>
<gene>
    <name evidence="7" type="ORF">LX83_001496</name>
</gene>
<dbReference type="RefSeq" id="WP_253768513.1">
    <property type="nucleotide sequence ID" value="NZ_JAMTCK010000003.1"/>
</dbReference>
<sequence>MTEVGRAPARARPGLASAAICACTALVFGLGASVNLAVGTLATNALRPSSTEVLWIMDTYLVVFGCLLIPAGAVGDRFGRKRTMLVGLAVLALASLASAVAPTVPLVIAARAVTGLGAALVLPSSLPLLISNYPSERRDHAVAVWTSTTGIGGVLGNVLGGAVLEFFDWQALFAVAAPIALLGGIAVAVATQPVPGHDRRLDPGGTVILVVLVFALLFGIIEGRELGWTSVPVLGAFAAAVLLALAFTRYELRHPAPLLDPRVLRAPGLRAGGIGVILSFIAMYSVFYLNGQYLMSVKGYPPILAGLGTAPLAVVLVLVTPRAPRLARWLGTRTLVVAGLLTMVVGLLLFATCTPDTPYAYYALCIVVVGVGSAVSNPALSSAILSALPASQSGTGAGVNSFAREIGGALGMAVFGTLAGTSFGANLDAAGSVIRDLLTTAGNHDVGSLLAAAASAPESVRAAIRVAFTDATSGALGVVAGIVGAAAALIAWWLPGRSTRR</sequence>
<feature type="transmembrane region" description="Helical" evidence="5">
    <location>
        <begin position="299"/>
        <end position="319"/>
    </location>
</feature>
<evidence type="ECO:0000313" key="8">
    <source>
        <dbReference type="Proteomes" id="UP001206128"/>
    </source>
</evidence>